<dbReference type="EMBL" id="CP163443">
    <property type="protein sequence ID" value="XDQ54480.1"/>
    <property type="molecule type" value="Genomic_DNA"/>
</dbReference>
<gene>
    <name evidence="1" type="ORF">AB5J53_23870</name>
</gene>
<evidence type="ECO:0000313" key="1">
    <source>
        <dbReference type="EMBL" id="XDQ54480.1"/>
    </source>
</evidence>
<name>A0AB39RF20_9ACTN</name>
<organism evidence="1">
    <name type="scientific">Streptomyces sp. R41</name>
    <dbReference type="NCBI Taxonomy" id="3238632"/>
    <lineage>
        <taxon>Bacteria</taxon>
        <taxon>Bacillati</taxon>
        <taxon>Actinomycetota</taxon>
        <taxon>Actinomycetes</taxon>
        <taxon>Kitasatosporales</taxon>
        <taxon>Streptomycetaceae</taxon>
        <taxon>Streptomyces</taxon>
    </lineage>
</organism>
<dbReference type="AlphaFoldDB" id="A0AB39RF20"/>
<proteinExistence type="predicted"/>
<sequence>MGRPTAPHPAYAHIPDVPHVTAVRTPMTAVRTWSTFVPQMRRILVGGEDPGRERVRASILAAARRLTAK</sequence>
<dbReference type="RefSeq" id="WP_369247692.1">
    <property type="nucleotide sequence ID" value="NZ_CP163443.1"/>
</dbReference>
<accession>A0AB39RF20</accession>
<protein>
    <recommendedName>
        <fullName evidence="2">TetR family transcriptional regulator</fullName>
    </recommendedName>
</protein>
<evidence type="ECO:0008006" key="2">
    <source>
        <dbReference type="Google" id="ProtNLM"/>
    </source>
</evidence>
<reference evidence="1" key="1">
    <citation type="submission" date="2024-07" db="EMBL/GenBank/DDBJ databases">
        <authorList>
            <person name="Yu S.T."/>
        </authorList>
    </citation>
    <scope>NUCLEOTIDE SEQUENCE</scope>
    <source>
        <strain evidence="1">R41</strain>
    </source>
</reference>